<keyword evidence="2" id="KW-1185">Reference proteome</keyword>
<dbReference type="EMBL" id="JARK01001447">
    <property type="protein sequence ID" value="EYC00992.1"/>
    <property type="molecule type" value="Genomic_DNA"/>
</dbReference>
<organism evidence="1 2">
    <name type="scientific">Ancylostoma ceylanicum</name>
    <dbReference type="NCBI Taxonomy" id="53326"/>
    <lineage>
        <taxon>Eukaryota</taxon>
        <taxon>Metazoa</taxon>
        <taxon>Ecdysozoa</taxon>
        <taxon>Nematoda</taxon>
        <taxon>Chromadorea</taxon>
        <taxon>Rhabditida</taxon>
        <taxon>Rhabditina</taxon>
        <taxon>Rhabditomorpha</taxon>
        <taxon>Strongyloidea</taxon>
        <taxon>Ancylostomatidae</taxon>
        <taxon>Ancylostomatinae</taxon>
        <taxon>Ancylostoma</taxon>
    </lineage>
</organism>
<evidence type="ECO:0000313" key="1">
    <source>
        <dbReference type="EMBL" id="EYC00992.1"/>
    </source>
</evidence>
<name>A0A016TE92_9BILA</name>
<comment type="caution">
    <text evidence="1">The sequence shown here is derived from an EMBL/GenBank/DDBJ whole genome shotgun (WGS) entry which is preliminary data.</text>
</comment>
<dbReference type="Proteomes" id="UP000024635">
    <property type="component" value="Unassembled WGS sequence"/>
</dbReference>
<dbReference type="AlphaFoldDB" id="A0A016TE92"/>
<reference evidence="2" key="1">
    <citation type="journal article" date="2015" name="Nat. Genet.">
        <title>The genome and transcriptome of the zoonotic hookworm Ancylostoma ceylanicum identify infection-specific gene families.</title>
        <authorList>
            <person name="Schwarz E.M."/>
            <person name="Hu Y."/>
            <person name="Antoshechkin I."/>
            <person name="Miller M.M."/>
            <person name="Sternberg P.W."/>
            <person name="Aroian R.V."/>
        </authorList>
    </citation>
    <scope>NUCLEOTIDE SEQUENCE</scope>
    <source>
        <strain evidence="2">HY135</strain>
    </source>
</reference>
<accession>A0A016TE92</accession>
<proteinExistence type="predicted"/>
<evidence type="ECO:0000313" key="2">
    <source>
        <dbReference type="Proteomes" id="UP000024635"/>
    </source>
</evidence>
<sequence length="92" mass="10226">MLQLGHQWVTQRISPPSRLPIDTFIPSMSMKFKHNLFVGMSSQVKIVLQQQSIVVQIGKCGDVAANDRRPRSNISRLGLITGSQLISNPDVL</sequence>
<gene>
    <name evidence="1" type="primary">Acey_s0111.g236</name>
    <name evidence="1" type="ORF">Y032_0111g236</name>
</gene>
<protein>
    <submittedName>
        <fullName evidence="1">Uncharacterized protein</fullName>
    </submittedName>
</protein>